<reference evidence="8" key="1">
    <citation type="submission" date="2016-05" db="EMBL/GenBank/DDBJ databases">
        <title>Comparative genomics of biotechnologically important yeasts.</title>
        <authorList>
            <consortium name="DOE Joint Genome Institute"/>
            <person name="Riley R."/>
            <person name="Haridas S."/>
            <person name="Wolfe K.H."/>
            <person name="Lopes M.R."/>
            <person name="Hittinger C.T."/>
            <person name="Goker M."/>
            <person name="Salamov A."/>
            <person name="Wisecaver J."/>
            <person name="Long T.M."/>
            <person name="Aerts A.L."/>
            <person name="Barry K."/>
            <person name="Choi C."/>
            <person name="Clum A."/>
            <person name="Coughlan A.Y."/>
            <person name="Deshpande S."/>
            <person name="Douglass A.P."/>
            <person name="Hanson S.J."/>
            <person name="Klenk H.-P."/>
            <person name="Labutti K."/>
            <person name="Lapidus A."/>
            <person name="Lindquist E."/>
            <person name="Lipzen A."/>
            <person name="Meier-Kolthoff J.P."/>
            <person name="Ohm R.A."/>
            <person name="Otillar R.P."/>
            <person name="Pangilinan J."/>
            <person name="Peng Y."/>
            <person name="Rokas A."/>
            <person name="Rosa C.A."/>
            <person name="Scheuner C."/>
            <person name="Sibirny A.A."/>
            <person name="Slot J.C."/>
            <person name="Stielow J.B."/>
            <person name="Sun H."/>
            <person name="Kurtzman C.P."/>
            <person name="Blackwell M."/>
            <person name="Grigoriev I.V."/>
            <person name="Jeffries T.W."/>
        </authorList>
    </citation>
    <scope>NUCLEOTIDE SEQUENCE [LARGE SCALE GENOMIC DNA]</scope>
    <source>
        <strain evidence="8">DSM 1968</strain>
    </source>
</reference>
<comment type="subcellular location">
    <subcellularLocation>
        <location evidence="1">Mitochondrion membrane</location>
        <topology evidence="1">Multi-pass membrane protein</topology>
    </subcellularLocation>
</comment>
<evidence type="ECO:0000256" key="6">
    <source>
        <dbReference type="SAM" id="Phobius"/>
    </source>
</evidence>
<dbReference type="EMBL" id="KV454482">
    <property type="protein sequence ID" value="ODV60587.1"/>
    <property type="molecule type" value="Genomic_DNA"/>
</dbReference>
<dbReference type="OrthoDB" id="413313at2759"/>
<evidence type="ECO:0000256" key="3">
    <source>
        <dbReference type="ARBA" id="ARBA00022989"/>
    </source>
</evidence>
<feature type="transmembrane region" description="Helical" evidence="6">
    <location>
        <begin position="323"/>
        <end position="341"/>
    </location>
</feature>
<evidence type="ECO:0000256" key="2">
    <source>
        <dbReference type="ARBA" id="ARBA00022692"/>
    </source>
</evidence>
<name>A0A1D2VGI9_9ASCO</name>
<evidence type="ECO:0000313" key="8">
    <source>
        <dbReference type="Proteomes" id="UP000095038"/>
    </source>
</evidence>
<gene>
    <name evidence="7" type="ORF">ASCRUDRAFT_76533</name>
</gene>
<organism evidence="7 8">
    <name type="scientific">Ascoidea rubescens DSM 1968</name>
    <dbReference type="NCBI Taxonomy" id="1344418"/>
    <lineage>
        <taxon>Eukaryota</taxon>
        <taxon>Fungi</taxon>
        <taxon>Dikarya</taxon>
        <taxon>Ascomycota</taxon>
        <taxon>Saccharomycotina</taxon>
        <taxon>Saccharomycetes</taxon>
        <taxon>Ascoideaceae</taxon>
        <taxon>Ascoidea</taxon>
    </lineage>
</organism>
<accession>A0A1D2VGI9</accession>
<evidence type="ECO:0000256" key="1">
    <source>
        <dbReference type="ARBA" id="ARBA00004225"/>
    </source>
</evidence>
<keyword evidence="4" id="KW-0496">Mitochondrion</keyword>
<dbReference type="InParanoid" id="A0A1D2VGI9"/>
<dbReference type="PANTHER" id="PTHR28234">
    <property type="entry name" value="NUCLEAR CONTROL OF ATPASE PROTEIN 2"/>
    <property type="match status" value="1"/>
</dbReference>
<evidence type="ECO:0000313" key="7">
    <source>
        <dbReference type="EMBL" id="ODV60587.1"/>
    </source>
</evidence>
<evidence type="ECO:0000256" key="5">
    <source>
        <dbReference type="ARBA" id="ARBA00023136"/>
    </source>
</evidence>
<dbReference type="AlphaFoldDB" id="A0A1D2VGI9"/>
<keyword evidence="5 6" id="KW-0472">Membrane</keyword>
<dbReference type="Pfam" id="PF08637">
    <property type="entry name" value="NCA2"/>
    <property type="match status" value="1"/>
</dbReference>
<dbReference type="GeneID" id="30967142"/>
<evidence type="ECO:0000256" key="4">
    <source>
        <dbReference type="ARBA" id="ARBA00023128"/>
    </source>
</evidence>
<dbReference type="Proteomes" id="UP000095038">
    <property type="component" value="Unassembled WGS sequence"/>
</dbReference>
<keyword evidence="2 6" id="KW-0812">Transmembrane</keyword>
<sequence>MDYSNFILKYPIILNDSIVSSKIKKLNNLNNLNAQKLGSLLIEFPNFINNNNNISNYNNSNNSSIALNDSNESIDIEQSIDPISFNNYSSLIKFQSILSNNFNINFNLTKSNKENPFSENDEIFNKLNIIFFNNLPNYNKNINKFLVKNSKPKFLTRYWILILILLKVGPNQFVNLFHNYPLIISWIKVNLIDSLIGIYHSWLLKPLQNIFNTIKHDDNSMIALVSNKSLESDLESLERMVSEFIQDEKLTPKYNNYNSINNSSQDVDLSLVMKSYENELKQPIKNLLVGNLLRNILIQIQKLKTDGLIAANGIDKLIKSQELVFYLIAGSPSFLILLWLLQNFKLYLKKGYVNVFQINFSKYKLRTLQNLNNIERLLIISLNELDNNKNSGGSGNNNGDVYFIEGMLLLEILSLKKNGLNLLSNDRKNEWLRDIEDLSNQNLKVELRLKVINKIYNVYRSYLY</sequence>
<keyword evidence="3 6" id="KW-1133">Transmembrane helix</keyword>
<protein>
    <submittedName>
        <fullName evidence="7">NCA2-domain-containing protein</fullName>
    </submittedName>
</protein>
<keyword evidence="8" id="KW-1185">Reference proteome</keyword>
<proteinExistence type="predicted"/>
<dbReference type="RefSeq" id="XP_020046894.1">
    <property type="nucleotide sequence ID" value="XM_020193506.1"/>
</dbReference>
<dbReference type="GO" id="GO:0005741">
    <property type="term" value="C:mitochondrial outer membrane"/>
    <property type="evidence" value="ECO:0007669"/>
    <property type="project" value="TreeGrafter"/>
</dbReference>
<dbReference type="InterPro" id="IPR013946">
    <property type="entry name" value="NCA2-like"/>
</dbReference>
<dbReference type="STRING" id="1344418.A0A1D2VGI9"/>
<dbReference type="PANTHER" id="PTHR28234:SF1">
    <property type="entry name" value="NUCLEAR CONTROL OF ATPASE PROTEIN 2"/>
    <property type="match status" value="1"/>
</dbReference>